<evidence type="ECO:0000313" key="4">
    <source>
        <dbReference type="Proteomes" id="UP000600101"/>
    </source>
</evidence>
<dbReference type="Proteomes" id="UP000600101">
    <property type="component" value="Unassembled WGS sequence"/>
</dbReference>
<evidence type="ECO:0000256" key="1">
    <source>
        <dbReference type="SAM" id="MobiDB-lite"/>
    </source>
</evidence>
<feature type="chain" id="PRO_5040976887" evidence="2">
    <location>
        <begin position="21"/>
        <end position="96"/>
    </location>
</feature>
<feature type="region of interest" description="Disordered" evidence="1">
    <location>
        <begin position="41"/>
        <end position="80"/>
    </location>
</feature>
<evidence type="ECO:0000313" key="3">
    <source>
        <dbReference type="EMBL" id="MBC4015726.1"/>
    </source>
</evidence>
<dbReference type="AlphaFoldDB" id="A0A9X0QXG6"/>
<gene>
    <name evidence="3" type="ORF">H7965_10350</name>
</gene>
<accession>A0A9X0QXG6</accession>
<dbReference type="RefSeq" id="WP_186770497.1">
    <property type="nucleotide sequence ID" value="NZ_JACOMF010000009.1"/>
</dbReference>
<protein>
    <submittedName>
        <fullName evidence="3">Uncharacterized protein</fullName>
    </submittedName>
</protein>
<proteinExistence type="predicted"/>
<feature type="compositionally biased region" description="Low complexity" evidence="1">
    <location>
        <begin position="41"/>
        <end position="50"/>
    </location>
</feature>
<keyword evidence="4" id="KW-1185">Reference proteome</keyword>
<sequence>MPRIALLAAALLLGASPAFAQPAASDEAARTLEQNRRAVFSAPPAAVPARQASDMPPASRSEVDRSPAVRPMVVHPKPARPTGLALVEEASGALAR</sequence>
<comment type="caution">
    <text evidence="3">The sequence shown here is derived from an EMBL/GenBank/DDBJ whole genome shotgun (WGS) entry which is preliminary data.</text>
</comment>
<evidence type="ECO:0000256" key="2">
    <source>
        <dbReference type="SAM" id="SignalP"/>
    </source>
</evidence>
<keyword evidence="2" id="KW-0732">Signal</keyword>
<dbReference type="EMBL" id="JACOMF010000009">
    <property type="protein sequence ID" value="MBC4015726.1"/>
    <property type="molecule type" value="Genomic_DNA"/>
</dbReference>
<reference evidence="3" key="1">
    <citation type="submission" date="2020-08" db="EMBL/GenBank/DDBJ databases">
        <authorList>
            <person name="Hu Y."/>
            <person name="Nguyen S.V."/>
            <person name="Li F."/>
            <person name="Fanning S."/>
        </authorList>
    </citation>
    <scope>NUCLEOTIDE SEQUENCE</scope>
    <source>
        <strain evidence="3">SYSU D8009</strain>
    </source>
</reference>
<name>A0A9X0QXG6_9PROT</name>
<organism evidence="3 4">
    <name type="scientific">Siccirubricoccus deserti</name>
    <dbReference type="NCBI Taxonomy" id="2013562"/>
    <lineage>
        <taxon>Bacteria</taxon>
        <taxon>Pseudomonadati</taxon>
        <taxon>Pseudomonadota</taxon>
        <taxon>Alphaproteobacteria</taxon>
        <taxon>Acetobacterales</taxon>
        <taxon>Roseomonadaceae</taxon>
        <taxon>Siccirubricoccus</taxon>
    </lineage>
</organism>
<feature type="signal peptide" evidence="2">
    <location>
        <begin position="1"/>
        <end position="20"/>
    </location>
</feature>